<dbReference type="OrthoDB" id="9807426at2"/>
<dbReference type="Proteomes" id="UP000199167">
    <property type="component" value="Unassembled WGS sequence"/>
</dbReference>
<dbReference type="GO" id="GO:0006099">
    <property type="term" value="P:tricarboxylic acid cycle"/>
    <property type="evidence" value="ECO:0007669"/>
    <property type="project" value="UniProtKB-KW"/>
</dbReference>
<dbReference type="Gene3D" id="3.30.470.20">
    <property type="entry name" value="ATP-grasp fold, B domain"/>
    <property type="match status" value="1"/>
</dbReference>
<feature type="domain" description="CoA-binding" evidence="2">
    <location>
        <begin position="8"/>
        <end position="99"/>
    </location>
</feature>
<dbReference type="InterPro" id="IPR016102">
    <property type="entry name" value="Succinyl-CoA_synth-like"/>
</dbReference>
<dbReference type="InterPro" id="IPR013815">
    <property type="entry name" value="ATP_grasp_subdomain_1"/>
</dbReference>
<dbReference type="EMBL" id="FOIZ01000002">
    <property type="protein sequence ID" value="SEW41730.1"/>
    <property type="molecule type" value="Genomic_DNA"/>
</dbReference>
<keyword evidence="1" id="KW-0816">Tricarboxylic acid cycle</keyword>
<evidence type="ECO:0000259" key="2">
    <source>
        <dbReference type="SMART" id="SM00881"/>
    </source>
</evidence>
<dbReference type="AlphaFoldDB" id="A0A1I0RKV8"/>
<evidence type="ECO:0000313" key="3">
    <source>
        <dbReference type="EMBL" id="SEW41730.1"/>
    </source>
</evidence>
<dbReference type="SMART" id="SM00881">
    <property type="entry name" value="CoA_binding"/>
    <property type="match status" value="1"/>
</dbReference>
<dbReference type="GO" id="GO:0005524">
    <property type="term" value="F:ATP binding"/>
    <property type="evidence" value="ECO:0007669"/>
    <property type="project" value="InterPro"/>
</dbReference>
<dbReference type="STRING" id="364200.SAMN04488515_2873"/>
<proteinExistence type="predicted"/>
<dbReference type="PANTHER" id="PTHR42793:SF4">
    <property type="entry name" value="BLL6376 PROTEIN"/>
    <property type="match status" value="1"/>
</dbReference>
<dbReference type="InterPro" id="IPR003781">
    <property type="entry name" value="CoA-bd"/>
</dbReference>
<dbReference type="Gene3D" id="3.30.1490.20">
    <property type="entry name" value="ATP-grasp fold, A domain"/>
    <property type="match status" value="1"/>
</dbReference>
<evidence type="ECO:0000313" key="4">
    <source>
        <dbReference type="Proteomes" id="UP000199167"/>
    </source>
</evidence>
<dbReference type="Pfam" id="PF13549">
    <property type="entry name" value="ATP-grasp_5"/>
    <property type="match status" value="1"/>
</dbReference>
<dbReference type="Pfam" id="PF13607">
    <property type="entry name" value="Succ_CoA_lig"/>
    <property type="match status" value="1"/>
</dbReference>
<dbReference type="PANTHER" id="PTHR42793">
    <property type="entry name" value="COA BINDING DOMAIN CONTAINING PROTEIN"/>
    <property type="match status" value="1"/>
</dbReference>
<name>A0A1I0RKV8_9RHOB</name>
<protein>
    <submittedName>
        <fullName evidence="3">Acyl-CoA synthetase (NDP forming)</fullName>
    </submittedName>
</protein>
<dbReference type="InterPro" id="IPR032875">
    <property type="entry name" value="Succ_CoA_lig_flav_dom"/>
</dbReference>
<dbReference type="RefSeq" id="WP_089996164.1">
    <property type="nucleotide sequence ID" value="NZ_FOIZ01000002.1"/>
</dbReference>
<dbReference type="InterPro" id="IPR036291">
    <property type="entry name" value="NAD(P)-bd_dom_sf"/>
</dbReference>
<dbReference type="SUPFAM" id="SSF52210">
    <property type="entry name" value="Succinyl-CoA synthetase domains"/>
    <property type="match status" value="2"/>
</dbReference>
<dbReference type="Pfam" id="PF13380">
    <property type="entry name" value="CoA_binding_2"/>
    <property type="match status" value="1"/>
</dbReference>
<dbReference type="Gene3D" id="3.40.50.261">
    <property type="entry name" value="Succinyl-CoA synthetase domains"/>
    <property type="match status" value="2"/>
</dbReference>
<reference evidence="3 4" key="1">
    <citation type="submission" date="2016-10" db="EMBL/GenBank/DDBJ databases">
        <authorList>
            <person name="de Groot N.N."/>
        </authorList>
    </citation>
    <scope>NUCLEOTIDE SEQUENCE [LARGE SCALE GENOMIC DNA]</scope>
    <source>
        <strain evidence="3 4">DSM 17925</strain>
    </source>
</reference>
<evidence type="ECO:0000256" key="1">
    <source>
        <dbReference type="ARBA" id="ARBA00022532"/>
    </source>
</evidence>
<organism evidence="3 4">
    <name type="scientific">Cognatiyoonia koreensis</name>
    <dbReference type="NCBI Taxonomy" id="364200"/>
    <lineage>
        <taxon>Bacteria</taxon>
        <taxon>Pseudomonadati</taxon>
        <taxon>Pseudomonadota</taxon>
        <taxon>Alphaproteobacteria</taxon>
        <taxon>Rhodobacterales</taxon>
        <taxon>Paracoccaceae</taxon>
        <taxon>Cognatiyoonia</taxon>
    </lineage>
</organism>
<gene>
    <name evidence="3" type="ORF">SAMN04488515_2873</name>
</gene>
<sequence>MTADLTRLMRFRSLAVIGGGAWGEAVVQQAQKFGFSGNIWPIHPSRDKIAGLRAYRGVPDLPAPPDAAFIGINRDATIGAVERLRRANAGGAVCFASGFAEAQAEDATGGEAQSRLLRAAGDLPVLGPNCYGFINALDGAIIWPDQHGMTRVDRGVAILTQSSNIAINLTFQKRSLPIAMMITCGNMAQLSQAAIAYDLLDDPRITAIGFHIEGFGDIAAWEAVARKAHGKDIPLVALKAGLSEAARIATQSHTASLAGDDTGAQALLDALGIGRVQSPTAFLEALKLGHVCGRLASANVASISCSGGEASLAADIGQDKGVHFPPLRDDQEVELRDVLGPKVALANPLDYHTYIWRDPDRMAAAWSQMVSDAVAITLTIVDVPDATRADPADWQCAIDAAIKTKIDTGGCVALVATLPENLPTHIAEQLLAAGVAPLQGLSDAMSAVAALVRRVPKSGILSGAFGGPVVSHSEATTKAALAEYGVPVPRGASVAQVATLAFPVAMKRTDLLHKTDKGGVILDLPDVAAVHDAIAKLPDASAVLIEEMVQECVAELLVAFLRDPAHGIVLTIGAGGTLTELWQDTQHILLPVTADDIESALARLRIAPLLAGYRGGPAADRGAIVEAILRLQAFVVDHASGFVELEVNPLICTPQFAIAADALWSQSMPEEDT</sequence>
<keyword evidence="4" id="KW-1185">Reference proteome</keyword>
<dbReference type="SUPFAM" id="SSF56059">
    <property type="entry name" value="Glutathione synthetase ATP-binding domain-like"/>
    <property type="match status" value="1"/>
</dbReference>
<accession>A0A1I0RKV8</accession>
<dbReference type="Gene3D" id="3.40.50.720">
    <property type="entry name" value="NAD(P)-binding Rossmann-like Domain"/>
    <property type="match status" value="1"/>
</dbReference>
<dbReference type="SUPFAM" id="SSF51735">
    <property type="entry name" value="NAD(P)-binding Rossmann-fold domains"/>
    <property type="match status" value="1"/>
</dbReference>